<dbReference type="EMBL" id="CP091512">
    <property type="protein sequence ID" value="UOO91632.1"/>
    <property type="molecule type" value="Genomic_DNA"/>
</dbReference>
<dbReference type="InterPro" id="IPR010653">
    <property type="entry name" value="NlpB/DapX"/>
</dbReference>
<dbReference type="Proteomes" id="UP000832034">
    <property type="component" value="Chromosome"/>
</dbReference>
<keyword evidence="3" id="KW-1185">Reference proteome</keyword>
<dbReference type="InterPro" id="IPR042268">
    <property type="entry name" value="BamC_C"/>
</dbReference>
<dbReference type="RefSeq" id="WP_019958400.1">
    <property type="nucleotide sequence ID" value="NZ_CP091512.1"/>
</dbReference>
<dbReference type="Pfam" id="PF06804">
    <property type="entry name" value="Lipoprotein_18"/>
    <property type="match status" value="1"/>
</dbReference>
<proteinExistence type="predicted"/>
<name>A0ABY4EDY6_VITST</name>
<sequence>MKKTIQLTVAATVLLSLTACSNSNKDTLKYESTVKANQVRLDVPPDLTNPNQGDRYVIPTGSGAVRASDLNRSQGQTTQADSRILAQVANVHMVSDGAQRWLVMDGVNAQEIWPQLKVFWQEMGFTIGNEEPAIGFMETDWAENRAKLPNDGFRFLLEKVGLGSIYSTSERDKFISRMERTDKGIRVAFVHKGMEEVYNSRNKDNTVWQPRNSDVNLEAAFLGRFMHRFGQNEAQIKQQLEQTQTNPIQEFARIEGKSLIVRGDAERNWRRIGLALDRVGLTVRDIEPSQRIYIVQPTSAESEAVSTEKPGMLKRMFGSKAKAAAPARENLVVKLTAIEGGDRLVVLDRQGSPYQGSDLSQILSRLQTELR</sequence>
<evidence type="ECO:0000313" key="2">
    <source>
        <dbReference type="EMBL" id="UOO91632.1"/>
    </source>
</evidence>
<reference evidence="2" key="2">
    <citation type="journal article" date="2022" name="Res Sq">
        <title>Evolution of multicellular longitudinally dividing oral cavity symbionts (Neisseriaceae).</title>
        <authorList>
            <person name="Nyongesa S."/>
            <person name="Weber P."/>
            <person name="Bernet E."/>
            <person name="Pullido F."/>
            <person name="Nieckarz M."/>
            <person name="Delaby M."/>
            <person name="Nieves C."/>
            <person name="Viehboeck T."/>
            <person name="Krause N."/>
            <person name="Rivera-Millot A."/>
            <person name="Nakamura A."/>
            <person name="Vischer N."/>
            <person name="VanNieuwenhze M."/>
            <person name="Brun Y."/>
            <person name="Cava F."/>
            <person name="Bulgheresi S."/>
            <person name="Veyrier F."/>
        </authorList>
    </citation>
    <scope>NUCLEOTIDE SEQUENCE</scope>
    <source>
        <strain evidence="2">SAG 1488-6</strain>
    </source>
</reference>
<gene>
    <name evidence="2" type="primary">bamC</name>
    <name evidence="2" type="ORF">LVJ81_08230</name>
</gene>
<feature type="chain" id="PRO_5046446654" evidence="1">
    <location>
        <begin position="22"/>
        <end position="371"/>
    </location>
</feature>
<reference evidence="2" key="1">
    <citation type="submission" date="2021-12" db="EMBL/GenBank/DDBJ databases">
        <authorList>
            <person name="Veyrier F.J."/>
        </authorList>
    </citation>
    <scope>NUCLEOTIDE SEQUENCE</scope>
    <source>
        <strain evidence="2">SAG 1488-6</strain>
    </source>
</reference>
<dbReference type="Gene3D" id="3.30.310.170">
    <property type="entry name" value="Outer membrane protein assembly factor BamC"/>
    <property type="match status" value="1"/>
</dbReference>
<feature type="signal peptide" evidence="1">
    <location>
        <begin position="1"/>
        <end position="21"/>
    </location>
</feature>
<evidence type="ECO:0000313" key="3">
    <source>
        <dbReference type="Proteomes" id="UP000832034"/>
    </source>
</evidence>
<dbReference type="PROSITE" id="PS51257">
    <property type="entry name" value="PROKAR_LIPOPROTEIN"/>
    <property type="match status" value="1"/>
</dbReference>
<protein>
    <submittedName>
        <fullName evidence="2">Outer membrane protein assembly factor BamC</fullName>
    </submittedName>
</protein>
<accession>A0ABY4EDY6</accession>
<evidence type="ECO:0000256" key="1">
    <source>
        <dbReference type="SAM" id="SignalP"/>
    </source>
</evidence>
<organism evidence="2 3">
    <name type="scientific">Vitreoscilla stercoraria</name>
    <dbReference type="NCBI Taxonomy" id="61"/>
    <lineage>
        <taxon>Bacteria</taxon>
        <taxon>Pseudomonadati</taxon>
        <taxon>Pseudomonadota</taxon>
        <taxon>Betaproteobacteria</taxon>
        <taxon>Neisseriales</taxon>
        <taxon>Neisseriaceae</taxon>
        <taxon>Vitreoscilla</taxon>
    </lineage>
</organism>
<keyword evidence="1" id="KW-0732">Signal</keyword>